<protein>
    <recommendedName>
        <fullName evidence="3">isochorismate synthase</fullName>
        <ecNumber evidence="3">5.4.4.2</ecNumber>
    </recommendedName>
    <alternativeName>
        <fullName evidence="5">Isochorismate mutase</fullName>
    </alternativeName>
</protein>
<organism evidence="7 8">
    <name type="scientific">Acinetobacter tianfuensis</name>
    <dbReference type="NCBI Taxonomy" id="2419603"/>
    <lineage>
        <taxon>Bacteria</taxon>
        <taxon>Pseudomonadati</taxon>
        <taxon>Pseudomonadota</taxon>
        <taxon>Gammaproteobacteria</taxon>
        <taxon>Moraxellales</taxon>
        <taxon>Moraxellaceae</taxon>
        <taxon>Acinetobacter</taxon>
    </lineage>
</organism>
<proteinExistence type="inferred from homology"/>
<evidence type="ECO:0000313" key="7">
    <source>
        <dbReference type="EMBL" id="RKG31201.1"/>
    </source>
</evidence>
<dbReference type="OrthoDB" id="9806579at2"/>
<comment type="similarity">
    <text evidence="2">Belongs to the isochorismate synthase family.</text>
</comment>
<dbReference type="EMBL" id="RAXV01000017">
    <property type="protein sequence ID" value="RKG31201.1"/>
    <property type="molecule type" value="Genomic_DNA"/>
</dbReference>
<comment type="caution">
    <text evidence="7">The sequence shown here is derived from an EMBL/GenBank/DDBJ whole genome shotgun (WGS) entry which is preliminary data.</text>
</comment>
<dbReference type="AlphaFoldDB" id="A0A3A8EQP6"/>
<evidence type="ECO:0000256" key="1">
    <source>
        <dbReference type="ARBA" id="ARBA00000799"/>
    </source>
</evidence>
<evidence type="ECO:0000256" key="3">
    <source>
        <dbReference type="ARBA" id="ARBA00012824"/>
    </source>
</evidence>
<dbReference type="PANTHER" id="PTHR42839">
    <property type="entry name" value="ISOCHORISMATE SYNTHASE ENTC"/>
    <property type="match status" value="1"/>
</dbReference>
<dbReference type="NCBIfam" id="TIGR00543">
    <property type="entry name" value="isochor_syn"/>
    <property type="match status" value="1"/>
</dbReference>
<feature type="domain" description="Chorismate-utilising enzyme C-terminal" evidence="6">
    <location>
        <begin position="133"/>
        <end position="390"/>
    </location>
</feature>
<dbReference type="EC" id="5.4.4.2" evidence="3"/>
<dbReference type="GO" id="GO:0009697">
    <property type="term" value="P:salicylic acid biosynthetic process"/>
    <property type="evidence" value="ECO:0007669"/>
    <property type="project" value="TreeGrafter"/>
</dbReference>
<dbReference type="Proteomes" id="UP000282388">
    <property type="component" value="Unassembled WGS sequence"/>
</dbReference>
<evidence type="ECO:0000259" key="6">
    <source>
        <dbReference type="Pfam" id="PF00425"/>
    </source>
</evidence>
<reference evidence="7 8" key="1">
    <citation type="submission" date="2018-09" db="EMBL/GenBank/DDBJ databases">
        <title>The draft genome of Acinetobacter spp. strains.</title>
        <authorList>
            <person name="Qin J."/>
            <person name="Feng Y."/>
            <person name="Zong Z."/>
        </authorList>
    </citation>
    <scope>NUCLEOTIDE SEQUENCE [LARGE SCALE GENOMIC DNA]</scope>
    <source>
        <strain evidence="7 8">WCHAc060012</strain>
    </source>
</reference>
<dbReference type="InterPro" id="IPR015890">
    <property type="entry name" value="Chorismate_C"/>
</dbReference>
<evidence type="ECO:0000256" key="4">
    <source>
        <dbReference type="ARBA" id="ARBA00023235"/>
    </source>
</evidence>
<dbReference type="Gene3D" id="3.60.120.10">
    <property type="entry name" value="Anthranilate synthase"/>
    <property type="match status" value="1"/>
</dbReference>
<dbReference type="Pfam" id="PF00425">
    <property type="entry name" value="Chorismate_bind"/>
    <property type="match status" value="1"/>
</dbReference>
<sequence length="408" mass="44788">MLAAEPSVFKNMIGIAKEDLIQAEIAGFVFATPTGIISSKKLLENIYFKPEPELSFIQQQQKWLQLAQQKLQQKIEETGNSELILVGSLPFDHRDVPEISIAEAKNTHIADGFNTAEPFKMHSAVQAKLVPPQADYIDGVAKLVELMKTTELEKAVLARAIDLQCSQTIPAAALFAQLFQNNPEGYTFALAQDPKNAGWFMGASPELLVAKQNQYVFSNPVAGTLPRCADQQEDQAQAQRLLASAKDRHEHAVVIESIADLLSPLCDQLNIPKSPSLIKTQTVWHLATQIQATLKDPEMHVFDLASILHPTPAVCGQPAPLARQLISDLEPFNRNLFAGTMGWSDSRGNGAWAVNVRCGRIYEKSARLYAGAGIVEASQPVSELHETIAKFKTMLNALGLNADQLIYQ</sequence>
<keyword evidence="4 7" id="KW-0413">Isomerase</keyword>
<dbReference type="GO" id="GO:0008909">
    <property type="term" value="F:isochorismate synthase activity"/>
    <property type="evidence" value="ECO:0007669"/>
    <property type="project" value="UniProtKB-EC"/>
</dbReference>
<dbReference type="SUPFAM" id="SSF56322">
    <property type="entry name" value="ADC synthase"/>
    <property type="match status" value="1"/>
</dbReference>
<dbReference type="PANTHER" id="PTHR42839:SF2">
    <property type="entry name" value="ISOCHORISMATE SYNTHASE ENTC"/>
    <property type="match status" value="1"/>
</dbReference>
<accession>A0A3A8EQP6</accession>
<evidence type="ECO:0000313" key="8">
    <source>
        <dbReference type="Proteomes" id="UP000282388"/>
    </source>
</evidence>
<dbReference type="InterPro" id="IPR005801">
    <property type="entry name" value="ADC_synthase"/>
</dbReference>
<dbReference type="InterPro" id="IPR004561">
    <property type="entry name" value="IsoChor_synthase"/>
</dbReference>
<gene>
    <name evidence="7" type="ORF">D7V32_09045</name>
</gene>
<keyword evidence="8" id="KW-1185">Reference proteome</keyword>
<dbReference type="RefSeq" id="WP_120402559.1">
    <property type="nucleotide sequence ID" value="NZ_RAXV01000017.1"/>
</dbReference>
<evidence type="ECO:0000256" key="2">
    <source>
        <dbReference type="ARBA" id="ARBA00005297"/>
    </source>
</evidence>
<evidence type="ECO:0000256" key="5">
    <source>
        <dbReference type="ARBA" id="ARBA00041564"/>
    </source>
</evidence>
<comment type="catalytic activity">
    <reaction evidence="1">
        <text>chorismate = isochorismate</text>
        <dbReference type="Rhea" id="RHEA:18985"/>
        <dbReference type="ChEBI" id="CHEBI:29748"/>
        <dbReference type="ChEBI" id="CHEBI:29780"/>
        <dbReference type="EC" id="5.4.4.2"/>
    </reaction>
</comment>
<name>A0A3A8EQP6_9GAMM</name>